<dbReference type="STRING" id="86105.NF27_DT01790"/>
<dbReference type="Gene3D" id="3.90.79.10">
    <property type="entry name" value="Nucleoside Triphosphate Pyrophosphohydrolase"/>
    <property type="match status" value="1"/>
</dbReference>
<dbReference type="AlphaFoldDB" id="A0A0C1QZE8"/>
<feature type="domain" description="Nudix hydrolase" evidence="1">
    <location>
        <begin position="66"/>
        <end position="219"/>
    </location>
</feature>
<dbReference type="Proteomes" id="UP000031258">
    <property type="component" value="Unassembled WGS sequence"/>
</dbReference>
<evidence type="ECO:0000313" key="2">
    <source>
        <dbReference type="EMBL" id="KIE05405.1"/>
    </source>
</evidence>
<proteinExistence type="predicted"/>
<dbReference type="PROSITE" id="PS51462">
    <property type="entry name" value="NUDIX"/>
    <property type="match status" value="1"/>
</dbReference>
<dbReference type="InterPro" id="IPR015797">
    <property type="entry name" value="NUDIX_hydrolase-like_dom_sf"/>
</dbReference>
<name>A0A0C1QZE8_9RICK</name>
<dbReference type="SUPFAM" id="SSF55811">
    <property type="entry name" value="Nudix"/>
    <property type="match status" value="1"/>
</dbReference>
<reference evidence="2 3" key="1">
    <citation type="submission" date="2014-11" db="EMBL/GenBank/DDBJ databases">
        <title>A Rickettsiales Symbiont of Amoebae With Ancient Features.</title>
        <authorList>
            <person name="Schulz F."/>
            <person name="Martijn J."/>
            <person name="Wascher F."/>
            <person name="Kostanjsek R."/>
            <person name="Ettema T.J."/>
            <person name="Horn M."/>
        </authorList>
    </citation>
    <scope>NUCLEOTIDE SEQUENCE [LARGE SCALE GENOMIC DNA]</scope>
    <source>
        <strain evidence="2 3">UWC36</strain>
    </source>
</reference>
<evidence type="ECO:0000313" key="3">
    <source>
        <dbReference type="Proteomes" id="UP000031258"/>
    </source>
</evidence>
<organism evidence="2 3">
    <name type="scientific">Candidatus Jidaibacter acanthamoebae</name>
    <dbReference type="NCBI Taxonomy" id="86105"/>
    <lineage>
        <taxon>Bacteria</taxon>
        <taxon>Pseudomonadati</taxon>
        <taxon>Pseudomonadota</taxon>
        <taxon>Alphaproteobacteria</taxon>
        <taxon>Rickettsiales</taxon>
        <taxon>Candidatus Midichloriaceae</taxon>
        <taxon>Candidatus Jidaibacter</taxon>
    </lineage>
</organism>
<evidence type="ECO:0000259" key="1">
    <source>
        <dbReference type="PROSITE" id="PS51462"/>
    </source>
</evidence>
<dbReference type="GO" id="GO:0003824">
    <property type="term" value="F:catalytic activity"/>
    <property type="evidence" value="ECO:0007669"/>
    <property type="project" value="UniProtKB-ARBA"/>
</dbReference>
<accession>A0A0C1QZE8</accession>
<gene>
    <name evidence="2" type="ORF">NF27_DT01790</name>
</gene>
<comment type="caution">
    <text evidence="2">The sequence shown here is derived from an EMBL/GenBank/DDBJ whole genome shotgun (WGS) entry which is preliminary data.</text>
</comment>
<sequence>MFLIAAIGYLNKMYILIRLFLCYIILVNNNFAFATQSDPLFRCSYDTASKERILHSKPKMFKKDGRPKATAGVMLYTYSKGKAYILIGREKQDVNDPVSSGKYSEFSGSVELKPNKSSESFLEGSIRELEEETAGTYRLDSEYILENGKACYQRSVNREVMINFVEAPFYTKKDTLINNRNNSNISTHKEKDDFMWIKAEDLLNNYSKESCVDVHDIEGNSICIKLRSFLAEMLKDKKFKHTLQDIIDDNKSAK</sequence>
<dbReference type="EMBL" id="JSWE01000096">
    <property type="protein sequence ID" value="KIE05405.1"/>
    <property type="molecule type" value="Genomic_DNA"/>
</dbReference>
<dbReference type="InterPro" id="IPR000086">
    <property type="entry name" value="NUDIX_hydrolase_dom"/>
</dbReference>
<keyword evidence="3" id="KW-1185">Reference proteome</keyword>
<protein>
    <recommendedName>
        <fullName evidence="1">Nudix hydrolase domain-containing protein</fullName>
    </recommendedName>
</protein>